<feature type="transmembrane region" description="Helical" evidence="1">
    <location>
        <begin position="282"/>
        <end position="301"/>
    </location>
</feature>
<comment type="caution">
    <text evidence="3">The sequence shown here is derived from an EMBL/GenBank/DDBJ whole genome shotgun (WGS) entry which is preliminary data.</text>
</comment>
<name>A0ABS5J8N7_9BACT</name>
<feature type="transmembrane region" description="Helical" evidence="1">
    <location>
        <begin position="92"/>
        <end position="110"/>
    </location>
</feature>
<feature type="transmembrane region" description="Helical" evidence="1">
    <location>
        <begin position="144"/>
        <end position="164"/>
    </location>
</feature>
<reference evidence="3 4" key="1">
    <citation type="submission" date="2021-04" db="EMBL/GenBank/DDBJ databases">
        <title>Chitinophaga sp. nov., isolated from the rhizosphere soil.</title>
        <authorList>
            <person name="He S."/>
        </authorList>
    </citation>
    <scope>NUCLEOTIDE SEQUENCE [LARGE SCALE GENOMIC DNA]</scope>
    <source>
        <strain evidence="3 4">2R12</strain>
    </source>
</reference>
<feature type="transmembrane region" description="Helical" evidence="1">
    <location>
        <begin position="215"/>
        <end position="235"/>
    </location>
</feature>
<evidence type="ECO:0000259" key="2">
    <source>
        <dbReference type="Pfam" id="PF01757"/>
    </source>
</evidence>
<proteinExistence type="predicted"/>
<dbReference type="EMBL" id="JAGTXB010000022">
    <property type="protein sequence ID" value="MBS0031423.1"/>
    <property type="molecule type" value="Genomic_DNA"/>
</dbReference>
<keyword evidence="1" id="KW-1133">Transmembrane helix</keyword>
<dbReference type="InterPro" id="IPR002656">
    <property type="entry name" value="Acyl_transf_3_dom"/>
</dbReference>
<feature type="transmembrane region" description="Helical" evidence="1">
    <location>
        <begin position="345"/>
        <end position="368"/>
    </location>
</feature>
<evidence type="ECO:0000313" key="3">
    <source>
        <dbReference type="EMBL" id="MBS0031423.1"/>
    </source>
</evidence>
<dbReference type="PANTHER" id="PTHR36927:SF3">
    <property type="entry name" value="GLUCANS BIOSYNTHESIS PROTEIN C"/>
    <property type="match status" value="1"/>
</dbReference>
<dbReference type="Pfam" id="PF01757">
    <property type="entry name" value="Acyl_transf_3"/>
    <property type="match status" value="1"/>
</dbReference>
<sequence length="407" mass="47424">MQPQLPARQAYLDWLRIFAIIGVLFFHSAMPYVAEWSWHIKNKETSHALLEFNDFAHRFRMPLLFFISGTVSYYMLQRRSGGGFIGLRVRRLLVPLLLGILVIVPPQVYMERLTQGFKGNFWSFYQHMFTTGAYPKGNLSWHHLWFICYLLVYDIVFAPFFVWLISPRGKAFIGKMNWMAKGKWIYLLMIPGVLVYTFMALKFPETNDLVHDYAYLPYWLFYVLAGFICIANPAFMDSLERNRRTSLMIAFASILFINYLRWNKLEPWMVYTDFKLAPATYLFMAISAICAWMWVLAIVGYGKKYLNKQSPVLSYINEAVYPFYILHQTVIVLITYYLVQTGDGVGLLYSFTVVVTFMISMGIFHLFIRPFGAMRFLFGMRSRQPAVKQPAAEDVLPLMTSPQPATA</sequence>
<organism evidence="3 4">
    <name type="scientific">Chitinophaga hostae</name>
    <dbReference type="NCBI Taxonomy" id="2831022"/>
    <lineage>
        <taxon>Bacteria</taxon>
        <taxon>Pseudomonadati</taxon>
        <taxon>Bacteroidota</taxon>
        <taxon>Chitinophagia</taxon>
        <taxon>Chitinophagales</taxon>
        <taxon>Chitinophagaceae</taxon>
        <taxon>Chitinophaga</taxon>
    </lineage>
</organism>
<evidence type="ECO:0000313" key="4">
    <source>
        <dbReference type="Proteomes" id="UP000676386"/>
    </source>
</evidence>
<feature type="transmembrane region" description="Helical" evidence="1">
    <location>
        <begin position="12"/>
        <end position="34"/>
    </location>
</feature>
<gene>
    <name evidence="3" type="ORF">KE626_29100</name>
</gene>
<dbReference type="InterPro" id="IPR050623">
    <property type="entry name" value="Glucan_succinyl_AcylTrfase"/>
</dbReference>
<keyword evidence="3" id="KW-0012">Acyltransferase</keyword>
<dbReference type="RefSeq" id="WP_211976588.1">
    <property type="nucleotide sequence ID" value="NZ_CBFHAM010000063.1"/>
</dbReference>
<feature type="transmembrane region" description="Helical" evidence="1">
    <location>
        <begin position="247"/>
        <end position="262"/>
    </location>
</feature>
<feature type="transmembrane region" description="Helical" evidence="1">
    <location>
        <begin position="59"/>
        <end position="76"/>
    </location>
</feature>
<protein>
    <submittedName>
        <fullName evidence="3">Acyltransferase family protein</fullName>
    </submittedName>
</protein>
<dbReference type="Proteomes" id="UP000676386">
    <property type="component" value="Unassembled WGS sequence"/>
</dbReference>
<keyword evidence="3" id="KW-0808">Transferase</keyword>
<dbReference type="GO" id="GO:0016746">
    <property type="term" value="F:acyltransferase activity"/>
    <property type="evidence" value="ECO:0007669"/>
    <property type="project" value="UniProtKB-KW"/>
</dbReference>
<keyword evidence="4" id="KW-1185">Reference proteome</keyword>
<evidence type="ECO:0000256" key="1">
    <source>
        <dbReference type="SAM" id="Phobius"/>
    </source>
</evidence>
<accession>A0ABS5J8N7</accession>
<feature type="transmembrane region" description="Helical" evidence="1">
    <location>
        <begin position="184"/>
        <end position="203"/>
    </location>
</feature>
<keyword evidence="1" id="KW-0472">Membrane</keyword>
<dbReference type="PANTHER" id="PTHR36927">
    <property type="entry name" value="BLR4337 PROTEIN"/>
    <property type="match status" value="1"/>
</dbReference>
<feature type="transmembrane region" description="Helical" evidence="1">
    <location>
        <begin position="321"/>
        <end position="339"/>
    </location>
</feature>
<keyword evidence="1" id="KW-0812">Transmembrane</keyword>
<feature type="domain" description="Acyltransferase 3" evidence="2">
    <location>
        <begin position="10"/>
        <end position="362"/>
    </location>
</feature>